<dbReference type="EMBL" id="PDGH01000077">
    <property type="protein sequence ID" value="POB48401.1"/>
    <property type="molecule type" value="Genomic_DNA"/>
</dbReference>
<dbReference type="GO" id="GO:0004252">
    <property type="term" value="F:serine-type endopeptidase activity"/>
    <property type="evidence" value="ECO:0007669"/>
    <property type="project" value="InterPro"/>
</dbReference>
<keyword evidence="5" id="KW-0378">Hydrolase</keyword>
<dbReference type="InterPro" id="IPR022764">
    <property type="entry name" value="Peptidase_S54_rhomboid_dom"/>
</dbReference>
<dbReference type="PANTHER" id="PTHR43066:SF1">
    <property type="entry name" value="RHOMBOID PROTEIN 2"/>
    <property type="match status" value="1"/>
</dbReference>
<dbReference type="Pfam" id="PF01694">
    <property type="entry name" value="Rhomboid"/>
    <property type="match status" value="1"/>
</dbReference>
<dbReference type="GO" id="GO:0006508">
    <property type="term" value="P:proteolysis"/>
    <property type="evidence" value="ECO:0007669"/>
    <property type="project" value="UniProtKB-KW"/>
</dbReference>
<dbReference type="RefSeq" id="WP_011078143.1">
    <property type="nucleotide sequence ID" value="NZ_AP026552.1"/>
</dbReference>
<comment type="caution">
    <text evidence="9">The sequence shown here is derived from an EMBL/GenBank/DDBJ whole genome shotgun (WGS) entry which is preliminary data.</text>
</comment>
<accession>A0A2S3R3W8</accession>
<feature type="domain" description="Peptidase S54 rhomboid" evidence="8">
    <location>
        <begin position="44"/>
        <end position="179"/>
    </location>
</feature>
<evidence type="ECO:0000256" key="3">
    <source>
        <dbReference type="ARBA" id="ARBA00022670"/>
    </source>
</evidence>
<dbReference type="Gene3D" id="1.20.1540.10">
    <property type="entry name" value="Rhomboid-like"/>
    <property type="match status" value="1"/>
</dbReference>
<dbReference type="AlphaFoldDB" id="A0A2S3R3W8"/>
<organism evidence="9 10">
    <name type="scientific">Vibrio vulnificus</name>
    <dbReference type="NCBI Taxonomy" id="672"/>
    <lineage>
        <taxon>Bacteria</taxon>
        <taxon>Pseudomonadati</taxon>
        <taxon>Pseudomonadota</taxon>
        <taxon>Gammaproteobacteria</taxon>
        <taxon>Vibrionales</taxon>
        <taxon>Vibrionaceae</taxon>
        <taxon>Vibrio</taxon>
    </lineage>
</organism>
<sequence>MRTIPRHTVNLTIFLTITSVLCLLLQQPLLSDWTEWHRQAINHGEWWRILSGNFTHTNYPHLLMNLAGLWVIAHLFKPNGKTFALLLVMISFMVGLANLLTSMQIYVGLSGTLHGLFAYFALRESLEGRKSSWLLVLGVVLKVAWEHWMGASASTSELIGARVAIEAHLAGMSSGFLLASLPPLYQRYLNAKAQ</sequence>
<dbReference type="InterPro" id="IPR023826">
    <property type="entry name" value="Rhom-like_SP_proteobac"/>
</dbReference>
<gene>
    <name evidence="9" type="primary">rrtA</name>
    <name evidence="9" type="ORF">CRN52_09520</name>
</gene>
<evidence type="ECO:0000256" key="4">
    <source>
        <dbReference type="ARBA" id="ARBA00022692"/>
    </source>
</evidence>
<comment type="subcellular location">
    <subcellularLocation>
        <location evidence="1">Membrane</location>
        <topology evidence="1">Multi-pass membrane protein</topology>
    </subcellularLocation>
</comment>
<keyword evidence="4" id="KW-0812">Transmembrane</keyword>
<name>A0A2S3R3W8_VIBVL</name>
<keyword evidence="6" id="KW-1133">Transmembrane helix</keyword>
<proteinExistence type="inferred from homology"/>
<dbReference type="SUPFAM" id="SSF144091">
    <property type="entry name" value="Rhomboid-like"/>
    <property type="match status" value="1"/>
</dbReference>
<evidence type="ECO:0000256" key="6">
    <source>
        <dbReference type="ARBA" id="ARBA00022989"/>
    </source>
</evidence>
<dbReference type="Proteomes" id="UP000237466">
    <property type="component" value="Unassembled WGS sequence"/>
</dbReference>
<dbReference type="PANTHER" id="PTHR43066">
    <property type="entry name" value="RHOMBOID-RELATED PROTEIN"/>
    <property type="match status" value="1"/>
</dbReference>
<evidence type="ECO:0000313" key="10">
    <source>
        <dbReference type="Proteomes" id="UP000237466"/>
    </source>
</evidence>
<evidence type="ECO:0000256" key="1">
    <source>
        <dbReference type="ARBA" id="ARBA00004141"/>
    </source>
</evidence>
<dbReference type="GO" id="GO:0016020">
    <property type="term" value="C:membrane"/>
    <property type="evidence" value="ECO:0007669"/>
    <property type="project" value="UniProtKB-SubCell"/>
</dbReference>
<evidence type="ECO:0000256" key="7">
    <source>
        <dbReference type="ARBA" id="ARBA00023136"/>
    </source>
</evidence>
<keyword evidence="3" id="KW-0645">Protease</keyword>
<protein>
    <submittedName>
        <fullName evidence="9">Rhombosortase</fullName>
    </submittedName>
</protein>
<comment type="similarity">
    <text evidence="2">Belongs to the peptidase S54 family.</text>
</comment>
<evidence type="ECO:0000259" key="8">
    <source>
        <dbReference type="Pfam" id="PF01694"/>
    </source>
</evidence>
<evidence type="ECO:0000313" key="9">
    <source>
        <dbReference type="EMBL" id="POB48401.1"/>
    </source>
</evidence>
<evidence type="ECO:0000256" key="2">
    <source>
        <dbReference type="ARBA" id="ARBA00009045"/>
    </source>
</evidence>
<reference evidence="9 10" key="1">
    <citation type="journal article" date="2018" name="Front. Microbiol.">
        <title>Phylogeny of Vibrio vulnificus from the Analysis of the Core-Genome: Implications for Intra-Species Taxonomy.</title>
        <authorList>
            <person name="Roig F.J."/>
            <person name="Gonzalez-Candelas F."/>
            <person name="Sanjuan E."/>
            <person name="Fouz B."/>
            <person name="Feil E.J."/>
            <person name="Llorens C."/>
            <person name="Baker-Austin C."/>
            <person name="Oliver J.D."/>
            <person name="Danin-Poleg Y."/>
            <person name="Gibas C.J."/>
            <person name="Kashi Y."/>
            <person name="Gulig P.A."/>
            <person name="Morrison S.S."/>
            <person name="Amaro C."/>
        </authorList>
    </citation>
    <scope>NUCLEOTIDE SEQUENCE [LARGE SCALE GENOMIC DNA]</scope>
    <source>
        <strain evidence="9 10">CECT4608</strain>
    </source>
</reference>
<keyword evidence="7" id="KW-0472">Membrane</keyword>
<evidence type="ECO:0000256" key="5">
    <source>
        <dbReference type="ARBA" id="ARBA00022801"/>
    </source>
</evidence>
<dbReference type="NCBIfam" id="TIGR03902">
    <property type="entry name" value="rhom_GG_sort"/>
    <property type="match status" value="1"/>
</dbReference>
<dbReference type="InterPro" id="IPR035952">
    <property type="entry name" value="Rhomboid-like_sf"/>
</dbReference>